<keyword evidence="1" id="KW-0805">Transcription regulation</keyword>
<dbReference type="GO" id="GO:0003700">
    <property type="term" value="F:DNA-binding transcription factor activity"/>
    <property type="evidence" value="ECO:0007669"/>
    <property type="project" value="InterPro"/>
</dbReference>
<reference evidence="5 6" key="2">
    <citation type="journal article" date="2010" name="BMC Genomics">
        <title>The genome of Geobacter bemidjiensis, exemplar for the subsurface clade of Geobacter species that predominate in Fe(III)-reducing subsurface environments.</title>
        <authorList>
            <person name="Aklujkar M."/>
            <person name="Young N.D."/>
            <person name="Holmes D."/>
            <person name="Chavan M."/>
            <person name="Risso C."/>
            <person name="Kiss H.E."/>
            <person name="Han C.S."/>
            <person name="Land M.L."/>
            <person name="Lovley D.R."/>
        </authorList>
    </citation>
    <scope>NUCLEOTIDE SEQUENCE [LARGE SCALE GENOMIC DNA]</scope>
    <source>
        <strain evidence="6">ATCC BAA-1014 / DSM 16622 / JCM 12645 / Bem</strain>
    </source>
</reference>
<evidence type="ECO:0000313" key="5">
    <source>
        <dbReference type="EMBL" id="ACH39362.2"/>
    </source>
</evidence>
<dbReference type="InterPro" id="IPR011991">
    <property type="entry name" value="ArsR-like_HTH"/>
</dbReference>
<evidence type="ECO:0000259" key="4">
    <source>
        <dbReference type="PROSITE" id="PS50987"/>
    </source>
</evidence>
<evidence type="ECO:0000256" key="3">
    <source>
        <dbReference type="ARBA" id="ARBA00023163"/>
    </source>
</evidence>
<sequence>MNREITLDASAHPDIIAPMKTTVQYFKALADETRLRIVALLLCSRELCVCDITATLQLPQSTVSRHLAYLKNAGWVTDRREGVWIVYTLSTDSPIKFQLAGVLKQLLTELPVVAADLKKISSFAKGANCA</sequence>
<dbReference type="SMART" id="SM00418">
    <property type="entry name" value="HTH_ARSR"/>
    <property type="match status" value="1"/>
</dbReference>
<dbReference type="PRINTS" id="PR00778">
    <property type="entry name" value="HTHARSR"/>
</dbReference>
<gene>
    <name evidence="5" type="ordered locus">Gbem_2350</name>
</gene>
<dbReference type="EMBL" id="CP001124">
    <property type="protein sequence ID" value="ACH39362.2"/>
    <property type="molecule type" value="Genomic_DNA"/>
</dbReference>
<dbReference type="STRING" id="404380.Gbem_2350"/>
<accession>B5EF53</accession>
<dbReference type="PROSITE" id="PS50987">
    <property type="entry name" value="HTH_ARSR_2"/>
    <property type="match status" value="1"/>
</dbReference>
<dbReference type="InterPro" id="IPR036390">
    <property type="entry name" value="WH_DNA-bd_sf"/>
</dbReference>
<reference evidence="5 6" key="1">
    <citation type="submission" date="2008-07" db="EMBL/GenBank/DDBJ databases">
        <title>Complete sequence of Geobacter bemidjiensis BEM.</title>
        <authorList>
            <consortium name="US DOE Joint Genome Institute"/>
            <person name="Lucas S."/>
            <person name="Copeland A."/>
            <person name="Lapidus A."/>
            <person name="Glavina del Rio T."/>
            <person name="Dalin E."/>
            <person name="Tice H."/>
            <person name="Bruce D."/>
            <person name="Goodwin L."/>
            <person name="Pitluck S."/>
            <person name="Kiss H."/>
            <person name="Brettin T."/>
            <person name="Detter J.C."/>
            <person name="Han C."/>
            <person name="Kuske C.R."/>
            <person name="Schmutz J."/>
            <person name="Larimer F."/>
            <person name="Land M."/>
            <person name="Hauser L."/>
            <person name="Kyrpides N."/>
            <person name="Lykidis A."/>
            <person name="Lovley D."/>
            <person name="Richardson P."/>
        </authorList>
    </citation>
    <scope>NUCLEOTIDE SEQUENCE [LARGE SCALE GENOMIC DNA]</scope>
    <source>
        <strain evidence="6">ATCC BAA-1014 / DSM 16622 / JCM 12645 / Bem</strain>
    </source>
</reference>
<dbReference type="NCBIfam" id="NF033788">
    <property type="entry name" value="HTH_metalloreg"/>
    <property type="match status" value="1"/>
</dbReference>
<dbReference type="eggNOG" id="COG0640">
    <property type="taxonomic scope" value="Bacteria"/>
</dbReference>
<dbReference type="Proteomes" id="UP000008825">
    <property type="component" value="Chromosome"/>
</dbReference>
<protein>
    <submittedName>
        <fullName evidence="5">Helix-turn-helix transcriptional regulator, ArsR family</fullName>
    </submittedName>
</protein>
<proteinExistence type="predicted"/>
<evidence type="ECO:0000313" key="6">
    <source>
        <dbReference type="Proteomes" id="UP000008825"/>
    </source>
</evidence>
<dbReference type="PANTHER" id="PTHR33154">
    <property type="entry name" value="TRANSCRIPTIONAL REGULATOR, ARSR FAMILY"/>
    <property type="match status" value="1"/>
</dbReference>
<keyword evidence="2" id="KW-0238">DNA-binding</keyword>
<dbReference type="PANTHER" id="PTHR33154:SF18">
    <property type="entry name" value="ARSENICAL RESISTANCE OPERON REPRESSOR"/>
    <property type="match status" value="1"/>
</dbReference>
<evidence type="ECO:0000256" key="1">
    <source>
        <dbReference type="ARBA" id="ARBA00023015"/>
    </source>
</evidence>
<dbReference type="GO" id="GO:0003677">
    <property type="term" value="F:DNA binding"/>
    <property type="evidence" value="ECO:0007669"/>
    <property type="project" value="UniProtKB-KW"/>
</dbReference>
<dbReference type="InterPro" id="IPR001845">
    <property type="entry name" value="HTH_ArsR_DNA-bd_dom"/>
</dbReference>
<name>B5EF53_CITBB</name>
<dbReference type="SUPFAM" id="SSF46785">
    <property type="entry name" value="Winged helix' DNA-binding domain"/>
    <property type="match status" value="1"/>
</dbReference>
<dbReference type="AlphaFoldDB" id="B5EF53"/>
<dbReference type="CDD" id="cd00090">
    <property type="entry name" value="HTH_ARSR"/>
    <property type="match status" value="1"/>
</dbReference>
<organism evidence="5 6">
    <name type="scientific">Citrifermentans bemidjiense (strain ATCC BAA-1014 / DSM 16622 / JCM 12645 / Bem)</name>
    <name type="common">Geobacter bemidjiensis</name>
    <dbReference type="NCBI Taxonomy" id="404380"/>
    <lineage>
        <taxon>Bacteria</taxon>
        <taxon>Pseudomonadati</taxon>
        <taxon>Thermodesulfobacteriota</taxon>
        <taxon>Desulfuromonadia</taxon>
        <taxon>Geobacterales</taxon>
        <taxon>Geobacteraceae</taxon>
        <taxon>Citrifermentans</taxon>
    </lineage>
</organism>
<evidence type="ECO:0000256" key="2">
    <source>
        <dbReference type="ARBA" id="ARBA00023125"/>
    </source>
</evidence>
<dbReference type="InterPro" id="IPR051081">
    <property type="entry name" value="HTH_MetalResp_TranReg"/>
</dbReference>
<keyword evidence="3" id="KW-0804">Transcription</keyword>
<dbReference type="Gene3D" id="1.10.10.10">
    <property type="entry name" value="Winged helix-like DNA-binding domain superfamily/Winged helix DNA-binding domain"/>
    <property type="match status" value="1"/>
</dbReference>
<dbReference type="KEGG" id="gbm:Gbem_2350"/>
<dbReference type="Pfam" id="PF01022">
    <property type="entry name" value="HTH_5"/>
    <property type="match status" value="1"/>
</dbReference>
<keyword evidence="6" id="KW-1185">Reference proteome</keyword>
<feature type="domain" description="HTH arsR-type" evidence="4">
    <location>
        <begin position="16"/>
        <end position="114"/>
    </location>
</feature>
<dbReference type="HOGENOM" id="CLU_097806_3_1_7"/>
<dbReference type="InterPro" id="IPR036388">
    <property type="entry name" value="WH-like_DNA-bd_sf"/>
</dbReference>